<reference evidence="17" key="2">
    <citation type="journal article" date="2012" name="PLoS ONE">
        <title>A Deeply Branching Thermophilic Bacterium with an Ancient Acetyl-CoA Pathway Dominates a Subsurface Ecosystem.</title>
        <authorList>
            <person name="Takami H."/>
            <person name="Noguchi H."/>
            <person name="Takaki Y."/>
            <person name="Uchiyama I."/>
            <person name="Toyoda A."/>
            <person name="Nishi S."/>
            <person name="Chee G.-J."/>
            <person name="Arai W."/>
            <person name="Nunoura T."/>
            <person name="Itoh T."/>
            <person name="Hattori M."/>
            <person name="Takai K."/>
        </authorList>
    </citation>
    <scope>NUCLEOTIDE SEQUENCE</scope>
</reference>
<evidence type="ECO:0000256" key="5">
    <source>
        <dbReference type="ARBA" id="ARBA00022705"/>
    </source>
</evidence>
<dbReference type="Pfam" id="PF03120">
    <property type="entry name" value="OB_DNA_ligase"/>
    <property type="match status" value="1"/>
</dbReference>
<keyword evidence="10 14" id="KW-0520">NAD</keyword>
<feature type="binding site" evidence="14">
    <location>
        <position position="179"/>
    </location>
    <ligand>
        <name>NAD(+)</name>
        <dbReference type="ChEBI" id="CHEBI:57540"/>
    </ligand>
</feature>
<comment type="catalytic activity">
    <reaction evidence="12 14 15">
        <text>NAD(+) + (deoxyribonucleotide)n-3'-hydroxyl + 5'-phospho-(deoxyribonucleotide)m = (deoxyribonucleotide)n+m + AMP + beta-nicotinamide D-nucleotide.</text>
        <dbReference type="EC" id="6.5.1.2"/>
    </reaction>
</comment>
<feature type="binding site" evidence="14">
    <location>
        <position position="431"/>
    </location>
    <ligand>
        <name>Zn(2+)</name>
        <dbReference type="ChEBI" id="CHEBI:29105"/>
    </ligand>
</feature>
<feature type="binding site" evidence="14">
    <location>
        <position position="413"/>
    </location>
    <ligand>
        <name>Zn(2+)</name>
        <dbReference type="ChEBI" id="CHEBI:29105"/>
    </ligand>
</feature>
<dbReference type="InterPro" id="IPR013839">
    <property type="entry name" value="DNAligase_adenylation"/>
</dbReference>
<dbReference type="Gene3D" id="3.30.470.30">
    <property type="entry name" value="DNA ligase/mRNA capping enzyme"/>
    <property type="match status" value="1"/>
</dbReference>
<dbReference type="Gene3D" id="6.20.10.30">
    <property type="match status" value="1"/>
</dbReference>
<dbReference type="Gene3D" id="2.40.50.140">
    <property type="entry name" value="Nucleic acid-binding proteins"/>
    <property type="match status" value="1"/>
</dbReference>
<dbReference type="FunFam" id="1.10.150.20:FF:000007">
    <property type="entry name" value="DNA ligase"/>
    <property type="match status" value="1"/>
</dbReference>
<dbReference type="AlphaFoldDB" id="H5SJT6"/>
<evidence type="ECO:0000256" key="13">
    <source>
        <dbReference type="ARBA" id="ARBA00060881"/>
    </source>
</evidence>
<evidence type="ECO:0000256" key="14">
    <source>
        <dbReference type="HAMAP-Rule" id="MF_01588"/>
    </source>
</evidence>
<dbReference type="CDD" id="cd17748">
    <property type="entry name" value="BRCT_DNA_ligase_like"/>
    <property type="match status" value="1"/>
</dbReference>
<dbReference type="GO" id="GO:0046872">
    <property type="term" value="F:metal ion binding"/>
    <property type="evidence" value="ECO:0007669"/>
    <property type="project" value="UniProtKB-KW"/>
</dbReference>
<feature type="active site" description="N6-AMP-lysine intermediate" evidence="14">
    <location>
        <position position="118"/>
    </location>
</feature>
<dbReference type="PROSITE" id="PS50172">
    <property type="entry name" value="BRCT"/>
    <property type="match status" value="1"/>
</dbReference>
<dbReference type="FunFam" id="2.40.50.140:FF:000012">
    <property type="entry name" value="DNA ligase"/>
    <property type="match status" value="1"/>
</dbReference>
<dbReference type="SMART" id="SM00292">
    <property type="entry name" value="BRCT"/>
    <property type="match status" value="1"/>
</dbReference>
<evidence type="ECO:0000313" key="17">
    <source>
        <dbReference type="EMBL" id="BAL56422.1"/>
    </source>
</evidence>
<dbReference type="InterPro" id="IPR010994">
    <property type="entry name" value="RuvA_2-like"/>
</dbReference>
<dbReference type="InterPro" id="IPR013840">
    <property type="entry name" value="DNAligase_N"/>
</dbReference>
<name>H5SJT6_9BACT</name>
<keyword evidence="8 14" id="KW-0862">Zinc</keyword>
<dbReference type="Pfam" id="PF03119">
    <property type="entry name" value="DNA_ligase_ZBD"/>
    <property type="match status" value="1"/>
</dbReference>
<feature type="binding site" evidence="14">
    <location>
        <begin position="36"/>
        <end position="40"/>
    </location>
    <ligand>
        <name>NAD(+)</name>
        <dbReference type="ChEBI" id="CHEBI:57540"/>
    </ligand>
</feature>
<proteinExistence type="inferred from homology"/>
<evidence type="ECO:0000256" key="7">
    <source>
        <dbReference type="ARBA" id="ARBA00022763"/>
    </source>
</evidence>
<dbReference type="PROSITE" id="PS01056">
    <property type="entry name" value="DNA_LIGASE_N2"/>
    <property type="match status" value="1"/>
</dbReference>
<dbReference type="PANTHER" id="PTHR23389">
    <property type="entry name" value="CHROMOSOME TRANSMISSION FIDELITY FACTOR 18"/>
    <property type="match status" value="1"/>
</dbReference>
<dbReference type="Pfam" id="PF12826">
    <property type="entry name" value="HHH_2"/>
    <property type="match status" value="1"/>
</dbReference>
<dbReference type="SUPFAM" id="SSF50249">
    <property type="entry name" value="Nucleic acid-binding proteins"/>
    <property type="match status" value="1"/>
</dbReference>
<evidence type="ECO:0000256" key="12">
    <source>
        <dbReference type="ARBA" id="ARBA00034005"/>
    </source>
</evidence>
<comment type="similarity">
    <text evidence="13 14">Belongs to the NAD-dependent DNA ligase family. LigA subfamily.</text>
</comment>
<keyword evidence="7 14" id="KW-0227">DNA damage</keyword>
<keyword evidence="11 14" id="KW-0234">DNA repair</keyword>
<dbReference type="Gene3D" id="1.10.287.610">
    <property type="entry name" value="Helix hairpin bin"/>
    <property type="match status" value="1"/>
</dbReference>
<keyword evidence="9 14" id="KW-0460">Magnesium</keyword>
<dbReference type="NCBIfam" id="NF005932">
    <property type="entry name" value="PRK07956.1"/>
    <property type="match status" value="1"/>
</dbReference>
<dbReference type="HAMAP" id="MF_01588">
    <property type="entry name" value="DNA_ligase_A"/>
    <property type="match status" value="1"/>
</dbReference>
<evidence type="ECO:0000256" key="10">
    <source>
        <dbReference type="ARBA" id="ARBA00023027"/>
    </source>
</evidence>
<dbReference type="GO" id="GO:0005829">
    <property type="term" value="C:cytosol"/>
    <property type="evidence" value="ECO:0007669"/>
    <property type="project" value="TreeGrafter"/>
</dbReference>
<dbReference type="EC" id="6.5.1.2" evidence="2 14"/>
<dbReference type="FunFam" id="1.10.150.20:FF:000006">
    <property type="entry name" value="DNA ligase"/>
    <property type="match status" value="1"/>
</dbReference>
<dbReference type="NCBIfam" id="TIGR00575">
    <property type="entry name" value="dnlj"/>
    <property type="match status" value="1"/>
</dbReference>
<dbReference type="SUPFAM" id="SSF52113">
    <property type="entry name" value="BRCT domain"/>
    <property type="match status" value="1"/>
</dbReference>
<keyword evidence="14" id="KW-0464">Manganese</keyword>
<dbReference type="CDD" id="cd00114">
    <property type="entry name" value="LIGANc"/>
    <property type="match status" value="1"/>
</dbReference>
<feature type="binding site" evidence="14">
    <location>
        <position position="436"/>
    </location>
    <ligand>
        <name>Zn(2+)</name>
        <dbReference type="ChEBI" id="CHEBI:29105"/>
    </ligand>
</feature>
<dbReference type="GO" id="GO:0006281">
    <property type="term" value="P:DNA repair"/>
    <property type="evidence" value="ECO:0007669"/>
    <property type="project" value="UniProtKB-KW"/>
</dbReference>
<dbReference type="InterPro" id="IPR018239">
    <property type="entry name" value="DNA_ligase_AS"/>
</dbReference>
<dbReference type="Pfam" id="PF01653">
    <property type="entry name" value="DNA_ligase_aden"/>
    <property type="match status" value="1"/>
</dbReference>
<dbReference type="InterPro" id="IPR036420">
    <property type="entry name" value="BRCT_dom_sf"/>
</dbReference>
<evidence type="ECO:0000256" key="15">
    <source>
        <dbReference type="RuleBase" id="RU000618"/>
    </source>
</evidence>
<feature type="binding site" evidence="14">
    <location>
        <begin position="85"/>
        <end position="86"/>
    </location>
    <ligand>
        <name>NAD(+)</name>
        <dbReference type="ChEBI" id="CHEBI:57540"/>
    </ligand>
</feature>
<dbReference type="GO" id="GO:0006260">
    <property type="term" value="P:DNA replication"/>
    <property type="evidence" value="ECO:0007669"/>
    <property type="project" value="UniProtKB-KW"/>
</dbReference>
<feature type="binding site" evidence="14">
    <location>
        <position position="295"/>
    </location>
    <ligand>
        <name>NAD(+)</name>
        <dbReference type="ChEBI" id="CHEBI:57540"/>
    </ligand>
</feature>
<dbReference type="FunFam" id="1.10.287.610:FF:000002">
    <property type="entry name" value="DNA ligase"/>
    <property type="match status" value="1"/>
</dbReference>
<dbReference type="InterPro" id="IPR001679">
    <property type="entry name" value="DNA_ligase"/>
</dbReference>
<evidence type="ECO:0000256" key="1">
    <source>
        <dbReference type="ARBA" id="ARBA00004067"/>
    </source>
</evidence>
<dbReference type="SUPFAM" id="SSF56091">
    <property type="entry name" value="DNA ligase/mRNA capping enzyme, catalytic domain"/>
    <property type="match status" value="1"/>
</dbReference>
<protein>
    <recommendedName>
        <fullName evidence="3 14">DNA ligase</fullName>
        <ecNumber evidence="2 14">6.5.1.2</ecNumber>
    </recommendedName>
    <alternativeName>
        <fullName evidence="14">Polydeoxyribonucleotide synthase [NAD(+)]</fullName>
    </alternativeName>
</protein>
<dbReference type="SMART" id="SM00532">
    <property type="entry name" value="LIGANc"/>
    <property type="match status" value="1"/>
</dbReference>
<dbReference type="PROSITE" id="PS01055">
    <property type="entry name" value="DNA_LIGASE_N1"/>
    <property type="match status" value="1"/>
</dbReference>
<dbReference type="GO" id="GO:0003677">
    <property type="term" value="F:DNA binding"/>
    <property type="evidence" value="ECO:0007669"/>
    <property type="project" value="InterPro"/>
</dbReference>
<sequence>MKLSPEEARRRIEQLREEIEQHNYNYFVLNQPTISDAEYDRLLRELQRLEEQFPQFKSPTSPTQRVGAPPQTEFKTVRHSLPMLSLANAFSDDEVREFDARVKKLAETDRIEYVAEPKFDGLAVELVYEDGIFVLGSTRGDGETGEDVTANLKTIKSIPLKLRQPKGLPMPKKLEVRGEVYMEIADFRKLNEEREEKGEPLFANPRNAAAGSLRQLDPKITAQRRLHMFCYDVGQTIGIEFHTQEELLKTLPRYGLRVCPIYKVCKNIDEALEFYREMQGRRDELPYEADGVVIKVNDFRIREIVGEVSRNPRWAIAYKFPPKQATTRVKDIIVQVGRTGKLTPVAVLEPVPLGGVTVQHATLHNQDEIEKKDIRIGDWVLIQRAGDVIPEVVQPIIARRTGAEKKFTMPERCPVCGDRVVRLPNEVDYRCVNISCPARLKESILHYASKGAADIEGLGERWVEALMNAGLVKEIPDLYKLKERVIELVRLERMGPKLAENLLNAIEKSKKISLARFIYGLGIRHVGEHLAELLAQRFRTLDALMNASEEELLQVEEVGPTVAQSIRSFFQDERNREMIRKLREAGVQIIEEISPEKAGALAGKTFVFTGTLKSFTRGQAEALVKALGGRVSSSVSRKTDYVVAGEDPGSKLEKARALGVTVLSEEEFRKLIASLTPSPSPAEGRGEQG</sequence>
<evidence type="ECO:0000256" key="4">
    <source>
        <dbReference type="ARBA" id="ARBA00022598"/>
    </source>
</evidence>
<comment type="function">
    <text evidence="1 14">DNA ligase that catalyzes the formation of phosphodiester linkages between 5'-phosphoryl and 3'-hydroxyl groups in double-stranded DNA using NAD as a coenzyme and as the energy source for the reaction. It is essential for DNA replication and repair of damaged DNA.</text>
</comment>
<evidence type="ECO:0000256" key="6">
    <source>
        <dbReference type="ARBA" id="ARBA00022723"/>
    </source>
</evidence>
<feature type="binding site" evidence="14">
    <location>
        <position position="416"/>
    </location>
    <ligand>
        <name>Zn(2+)</name>
        <dbReference type="ChEBI" id="CHEBI:29105"/>
    </ligand>
</feature>
<organism evidence="17">
    <name type="scientific">uncultured Acetothermia bacterium</name>
    <dbReference type="NCBI Taxonomy" id="236499"/>
    <lineage>
        <taxon>Bacteria</taxon>
        <taxon>Candidatus Bipolaricaulota</taxon>
        <taxon>environmental samples</taxon>
    </lineage>
</organism>
<dbReference type="PIRSF" id="PIRSF001604">
    <property type="entry name" value="LigA"/>
    <property type="match status" value="1"/>
</dbReference>
<dbReference type="SUPFAM" id="SSF47781">
    <property type="entry name" value="RuvA domain 2-like"/>
    <property type="match status" value="1"/>
</dbReference>
<reference evidence="17" key="1">
    <citation type="journal article" date="2005" name="Environ. Microbiol.">
        <title>Genetic and functional properties of uncultivated thermophilic crenarchaeotes from a subsurface gold mine as revealed by analysis of genome fragments.</title>
        <authorList>
            <person name="Nunoura T."/>
            <person name="Hirayama H."/>
            <person name="Takami H."/>
            <person name="Oida H."/>
            <person name="Nishi S."/>
            <person name="Shimamura S."/>
            <person name="Suzuki Y."/>
            <person name="Inagaki F."/>
            <person name="Takai K."/>
            <person name="Nealson K.H."/>
            <person name="Horikoshi K."/>
        </authorList>
    </citation>
    <scope>NUCLEOTIDE SEQUENCE</scope>
</reference>
<keyword evidence="4 14" id="KW-0436">Ligase</keyword>
<dbReference type="InterPro" id="IPR001357">
    <property type="entry name" value="BRCT_dom"/>
</dbReference>
<dbReference type="SMART" id="SM00278">
    <property type="entry name" value="HhH1"/>
    <property type="match status" value="3"/>
</dbReference>
<gene>
    <name evidence="14" type="primary">ligA</name>
    <name evidence="17" type="ORF">HGMM_F37H05C15</name>
</gene>
<dbReference type="PANTHER" id="PTHR23389:SF9">
    <property type="entry name" value="DNA LIGASE"/>
    <property type="match status" value="1"/>
</dbReference>
<comment type="cofactor">
    <cofactor evidence="14">
        <name>Mg(2+)</name>
        <dbReference type="ChEBI" id="CHEBI:18420"/>
    </cofactor>
    <cofactor evidence="14">
        <name>Mn(2+)</name>
        <dbReference type="ChEBI" id="CHEBI:29035"/>
    </cofactor>
</comment>
<dbReference type="FunFam" id="3.30.470.30:FF:000001">
    <property type="entry name" value="DNA ligase"/>
    <property type="match status" value="1"/>
</dbReference>
<dbReference type="GO" id="GO:0003911">
    <property type="term" value="F:DNA ligase (NAD+) activity"/>
    <property type="evidence" value="ECO:0007669"/>
    <property type="project" value="UniProtKB-UniRule"/>
</dbReference>
<keyword evidence="6 14" id="KW-0479">Metal-binding</keyword>
<dbReference type="InterPro" id="IPR003583">
    <property type="entry name" value="Hlx-hairpin-Hlx_DNA-bd_motif"/>
</dbReference>
<accession>H5SJT6</accession>
<keyword evidence="5 14" id="KW-0235">DNA replication</keyword>
<dbReference type="InterPro" id="IPR012340">
    <property type="entry name" value="NA-bd_OB-fold"/>
</dbReference>
<dbReference type="EMBL" id="AP011747">
    <property type="protein sequence ID" value="BAL56422.1"/>
    <property type="molecule type" value="Genomic_DNA"/>
</dbReference>
<evidence type="ECO:0000256" key="3">
    <source>
        <dbReference type="ARBA" id="ARBA00013308"/>
    </source>
</evidence>
<dbReference type="InterPro" id="IPR041663">
    <property type="entry name" value="DisA/LigA_HHH"/>
</dbReference>
<dbReference type="Gene3D" id="3.40.50.10190">
    <property type="entry name" value="BRCT domain"/>
    <property type="match status" value="1"/>
</dbReference>
<dbReference type="InterPro" id="IPR004149">
    <property type="entry name" value="Znf_DNAligase_C4"/>
</dbReference>
<feature type="binding site" evidence="14">
    <location>
        <position position="139"/>
    </location>
    <ligand>
        <name>NAD(+)</name>
        <dbReference type="ChEBI" id="CHEBI:57540"/>
    </ligand>
</feature>
<evidence type="ECO:0000256" key="8">
    <source>
        <dbReference type="ARBA" id="ARBA00022833"/>
    </source>
</evidence>
<dbReference type="InterPro" id="IPR033136">
    <property type="entry name" value="DNA_ligase_CS"/>
</dbReference>
<dbReference type="Gene3D" id="1.10.150.20">
    <property type="entry name" value="5' to 3' exonuclease, C-terminal subdomain"/>
    <property type="match status" value="2"/>
</dbReference>
<evidence type="ECO:0000259" key="16">
    <source>
        <dbReference type="PROSITE" id="PS50172"/>
    </source>
</evidence>
<evidence type="ECO:0000256" key="11">
    <source>
        <dbReference type="ARBA" id="ARBA00023204"/>
    </source>
</evidence>
<dbReference type="InterPro" id="IPR004150">
    <property type="entry name" value="NAD_DNA_ligase_OB"/>
</dbReference>
<evidence type="ECO:0000256" key="2">
    <source>
        <dbReference type="ARBA" id="ARBA00012722"/>
    </source>
</evidence>
<evidence type="ECO:0000256" key="9">
    <source>
        <dbReference type="ARBA" id="ARBA00022842"/>
    </source>
</evidence>
<feature type="binding site" evidence="14">
    <location>
        <position position="319"/>
    </location>
    <ligand>
        <name>NAD(+)</name>
        <dbReference type="ChEBI" id="CHEBI:57540"/>
    </ligand>
</feature>
<feature type="binding site" evidence="14">
    <location>
        <position position="116"/>
    </location>
    <ligand>
        <name>NAD(+)</name>
        <dbReference type="ChEBI" id="CHEBI:57540"/>
    </ligand>
</feature>
<feature type="domain" description="BRCT" evidence="16">
    <location>
        <begin position="596"/>
        <end position="666"/>
    </location>
</feature>
<dbReference type="Pfam" id="PF00533">
    <property type="entry name" value="BRCT"/>
    <property type="match status" value="1"/>
</dbReference>